<accession>A0A4R1QI76</accession>
<dbReference type="Pfam" id="PF06935">
    <property type="entry name" value="DUF1284"/>
    <property type="match status" value="1"/>
</dbReference>
<protein>
    <recommendedName>
        <fullName evidence="3">DUF1284 domain-containing protein</fullName>
    </recommendedName>
</protein>
<gene>
    <name evidence="1" type="ORF">EDD69_102213</name>
</gene>
<sequence>MRTLRGHHLLCVHGFRGMGYSEAFVAKMKEIVADIRDARKDFPIRVIAALDDACFACPHHGKETCEADEESNDHVLSMDRRVLQHLGLKENGIYMKSELIERTVKSVQPQDLDILCQGCSWLSYGVCKEGIAKLKNFSDNDS</sequence>
<keyword evidence="2" id="KW-1185">Reference proteome</keyword>
<dbReference type="EMBL" id="SLUL01000002">
    <property type="protein sequence ID" value="TCL52807.1"/>
    <property type="molecule type" value="Genomic_DNA"/>
</dbReference>
<evidence type="ECO:0008006" key="3">
    <source>
        <dbReference type="Google" id="ProtNLM"/>
    </source>
</evidence>
<organism evidence="1 2">
    <name type="scientific">Thermolongibacillus altinsuensis</name>
    <dbReference type="NCBI Taxonomy" id="575256"/>
    <lineage>
        <taxon>Bacteria</taxon>
        <taxon>Bacillati</taxon>
        <taxon>Bacillota</taxon>
        <taxon>Bacilli</taxon>
        <taxon>Bacillales</taxon>
        <taxon>Anoxybacillaceae</taxon>
        <taxon>Thermolongibacillus</taxon>
    </lineage>
</organism>
<dbReference type="AlphaFoldDB" id="A0A4R1QI76"/>
<dbReference type="RefSeq" id="WP_132947405.1">
    <property type="nucleotide sequence ID" value="NZ_BSVG01000007.1"/>
</dbReference>
<reference evidence="1 2" key="1">
    <citation type="submission" date="2019-03" db="EMBL/GenBank/DDBJ databases">
        <title>Genomic Encyclopedia of Type Strains, Phase IV (KMG-IV): sequencing the most valuable type-strain genomes for metagenomic binning, comparative biology and taxonomic classification.</title>
        <authorList>
            <person name="Goeker M."/>
        </authorList>
    </citation>
    <scope>NUCLEOTIDE SEQUENCE [LARGE SCALE GENOMIC DNA]</scope>
    <source>
        <strain evidence="1 2">DSM 24979</strain>
    </source>
</reference>
<dbReference type="Proteomes" id="UP000295658">
    <property type="component" value="Unassembled WGS sequence"/>
</dbReference>
<evidence type="ECO:0000313" key="2">
    <source>
        <dbReference type="Proteomes" id="UP000295658"/>
    </source>
</evidence>
<name>A0A4R1QI76_9BACL</name>
<dbReference type="InterPro" id="IPR009702">
    <property type="entry name" value="DUF1284"/>
</dbReference>
<comment type="caution">
    <text evidence="1">The sequence shown here is derived from an EMBL/GenBank/DDBJ whole genome shotgun (WGS) entry which is preliminary data.</text>
</comment>
<proteinExistence type="predicted"/>
<dbReference type="OrthoDB" id="121064at2"/>
<evidence type="ECO:0000313" key="1">
    <source>
        <dbReference type="EMBL" id="TCL52807.1"/>
    </source>
</evidence>